<keyword evidence="3" id="KW-1185">Reference proteome</keyword>
<name>A0ABV0BZL2_9SPHI</name>
<gene>
    <name evidence="2" type="ORF">ABE541_16805</name>
</gene>
<evidence type="ECO:0000313" key="3">
    <source>
        <dbReference type="Proteomes" id="UP001409291"/>
    </source>
</evidence>
<dbReference type="PROSITE" id="PS51257">
    <property type="entry name" value="PROKAR_LIPOPROTEIN"/>
    <property type="match status" value="1"/>
</dbReference>
<reference evidence="2 3" key="1">
    <citation type="submission" date="2024-04" db="EMBL/GenBank/DDBJ databases">
        <title>WGS of bacteria from Torrens River.</title>
        <authorList>
            <person name="Wyrsch E.R."/>
            <person name="Drigo B."/>
        </authorList>
    </citation>
    <scope>NUCLEOTIDE SEQUENCE [LARGE SCALE GENOMIC DNA]</scope>
    <source>
        <strain evidence="2 3">TWI391</strain>
    </source>
</reference>
<evidence type="ECO:0000313" key="2">
    <source>
        <dbReference type="EMBL" id="MEN5378924.1"/>
    </source>
</evidence>
<sequence length="565" mass="62259">MRNKIIRSSNVKVGLLALCTVMIASCNKKEDKNMSNLGPAKITVKASETIFDDGIAVGPKMKDGAALGGIQKTTVNWDDEFVIQAELEPVRKTDVDRKPHVKGATEKVGITETESQELEEGTMYRLVVYDVDGNYVTEEVYTHGDEGDLDPLMLDGGSTYTFVAYSLNTDTEPMSINFASGQSIDRSSVRVDGKADMIYFKKTMMVSAGDDNVLDIKFKHLFSQITTNIDASATGDNIVLVNSGISRHMPTAEVSLMDGTITRSGAVTMSPVIFSALGTPRVSSEPTMVNSSDNNAEYRIYELKIGSMTKNNITPLTNLEIIPGVKYNLNLKVIPAPDKDEEIEWGGLPAVRIGGDIWMRHNVGADYTIDPDARPISARLHGHYYQFGKASYTAAYNHTGTSFPRYNKLHRPNIRAWNRGSESSPVRGESDPCPAGYRVPTMTEVQRLIDNTITTSSGDRSRSENNFRGAAVLTSRENADVRLVVPAQDWVELAHDHASDYWLPVKITRGSTVRFWTSKIGIPIYSFYQFNSNAPGVQEVLCGPTTEGCRLPFLRPMPVRCVGIQ</sequence>
<evidence type="ECO:0000256" key="1">
    <source>
        <dbReference type="SAM" id="MobiDB-lite"/>
    </source>
</evidence>
<feature type="region of interest" description="Disordered" evidence="1">
    <location>
        <begin position="417"/>
        <end position="437"/>
    </location>
</feature>
<organism evidence="2 3">
    <name type="scientific">Sphingobacterium kitahiroshimense</name>
    <dbReference type="NCBI Taxonomy" id="470446"/>
    <lineage>
        <taxon>Bacteria</taxon>
        <taxon>Pseudomonadati</taxon>
        <taxon>Bacteroidota</taxon>
        <taxon>Sphingobacteriia</taxon>
        <taxon>Sphingobacteriales</taxon>
        <taxon>Sphingobacteriaceae</taxon>
        <taxon>Sphingobacterium</taxon>
    </lineage>
</organism>
<accession>A0ABV0BZL2</accession>
<protein>
    <submittedName>
        <fullName evidence="2">Fimbrillin family protein</fullName>
    </submittedName>
</protein>
<dbReference type="Proteomes" id="UP001409291">
    <property type="component" value="Unassembled WGS sequence"/>
</dbReference>
<comment type="caution">
    <text evidence="2">The sequence shown here is derived from an EMBL/GenBank/DDBJ whole genome shotgun (WGS) entry which is preliminary data.</text>
</comment>
<dbReference type="EMBL" id="JBDJNQ010000008">
    <property type="protein sequence ID" value="MEN5378924.1"/>
    <property type="molecule type" value="Genomic_DNA"/>
</dbReference>
<proteinExistence type="predicted"/>
<dbReference type="RefSeq" id="WP_346581787.1">
    <property type="nucleotide sequence ID" value="NZ_JBDJNQ010000008.1"/>
</dbReference>
<dbReference type="Pfam" id="PF13149">
    <property type="entry name" value="Mfa_like_1"/>
    <property type="match status" value="1"/>
</dbReference>
<dbReference type="InterPro" id="IPR025049">
    <property type="entry name" value="Mfa-like_1"/>
</dbReference>